<keyword evidence="9" id="KW-1185">Reference proteome</keyword>
<protein>
    <recommendedName>
        <fullName evidence="10">GlsB/YeaQ/YmgE family stress response membrane protein</fullName>
    </recommendedName>
</protein>
<organism evidence="8 9">
    <name type="scientific">Starkeya nomas</name>
    <dbReference type="NCBI Taxonomy" id="2666134"/>
    <lineage>
        <taxon>Bacteria</taxon>
        <taxon>Pseudomonadati</taxon>
        <taxon>Pseudomonadota</taxon>
        <taxon>Alphaproteobacteria</taxon>
        <taxon>Hyphomicrobiales</taxon>
        <taxon>Xanthobacteraceae</taxon>
        <taxon>Starkeya</taxon>
    </lineage>
</organism>
<dbReference type="PANTHER" id="PTHR33884:SF3">
    <property type="entry name" value="UPF0410 PROTEIN YMGE"/>
    <property type="match status" value="1"/>
</dbReference>
<comment type="subcellular location">
    <subcellularLocation>
        <location evidence="1">Cell membrane</location>
        <topology evidence="1">Multi-pass membrane protein</topology>
    </subcellularLocation>
</comment>
<evidence type="ECO:0000256" key="1">
    <source>
        <dbReference type="ARBA" id="ARBA00004651"/>
    </source>
</evidence>
<keyword evidence="3" id="KW-1003">Cell membrane</keyword>
<gene>
    <name evidence="8" type="ORF">STARVERO_01382</name>
</gene>
<name>A0A5S9NNK8_9HYPH</name>
<keyword evidence="5 7" id="KW-1133">Transmembrane helix</keyword>
<evidence type="ECO:0000256" key="2">
    <source>
        <dbReference type="ARBA" id="ARBA00011006"/>
    </source>
</evidence>
<dbReference type="Pfam" id="PF04226">
    <property type="entry name" value="Transgly_assoc"/>
    <property type="match status" value="1"/>
</dbReference>
<reference evidence="8 9" key="1">
    <citation type="submission" date="2019-12" db="EMBL/GenBank/DDBJ databases">
        <authorList>
            <person name="Reyes-Prieto M."/>
        </authorList>
    </citation>
    <scope>NUCLEOTIDE SEQUENCE [LARGE SCALE GENOMIC DNA]</scope>
    <source>
        <strain evidence="8">HF14-78462</strain>
    </source>
</reference>
<evidence type="ECO:0000256" key="6">
    <source>
        <dbReference type="ARBA" id="ARBA00023136"/>
    </source>
</evidence>
<keyword evidence="4 7" id="KW-0812">Transmembrane</keyword>
<evidence type="ECO:0000256" key="3">
    <source>
        <dbReference type="ARBA" id="ARBA00022475"/>
    </source>
</evidence>
<evidence type="ECO:0000256" key="5">
    <source>
        <dbReference type="ARBA" id="ARBA00022989"/>
    </source>
</evidence>
<dbReference type="InterPro" id="IPR007341">
    <property type="entry name" value="Transgly_assoc"/>
</dbReference>
<feature type="transmembrane region" description="Helical" evidence="7">
    <location>
        <begin position="63"/>
        <end position="86"/>
    </location>
</feature>
<dbReference type="Proteomes" id="UP000433050">
    <property type="component" value="Unassembled WGS sequence"/>
</dbReference>
<proteinExistence type="inferred from homology"/>
<comment type="similarity">
    <text evidence="2">Belongs to the UPF0410 family.</text>
</comment>
<dbReference type="RefSeq" id="WP_144343485.1">
    <property type="nucleotide sequence ID" value="NZ_CACSAS010000001.1"/>
</dbReference>
<accession>A0A5S9NNK8</accession>
<evidence type="ECO:0000256" key="4">
    <source>
        <dbReference type="ARBA" id="ARBA00022692"/>
    </source>
</evidence>
<evidence type="ECO:0000313" key="9">
    <source>
        <dbReference type="Proteomes" id="UP000433050"/>
    </source>
</evidence>
<keyword evidence="6 7" id="KW-0472">Membrane</keyword>
<evidence type="ECO:0000313" key="8">
    <source>
        <dbReference type="EMBL" id="CAA0091953.1"/>
    </source>
</evidence>
<dbReference type="PANTHER" id="PTHR33884">
    <property type="entry name" value="UPF0410 PROTEIN YMGE"/>
    <property type="match status" value="1"/>
</dbReference>
<dbReference type="GO" id="GO:0005886">
    <property type="term" value="C:plasma membrane"/>
    <property type="evidence" value="ECO:0007669"/>
    <property type="project" value="UniProtKB-SubCell"/>
</dbReference>
<dbReference type="AlphaFoldDB" id="A0A5S9NNK8"/>
<evidence type="ECO:0000256" key="7">
    <source>
        <dbReference type="SAM" id="Phobius"/>
    </source>
</evidence>
<evidence type="ECO:0008006" key="10">
    <source>
        <dbReference type="Google" id="ProtNLM"/>
    </source>
</evidence>
<dbReference type="EMBL" id="CACSAS010000001">
    <property type="protein sequence ID" value="CAA0091953.1"/>
    <property type="molecule type" value="Genomic_DNA"/>
</dbReference>
<feature type="transmembrane region" description="Helical" evidence="7">
    <location>
        <begin position="39"/>
        <end position="57"/>
    </location>
</feature>
<sequence>MDGQIYSALNEPGVGWFAMIIIGLLAGWIAERVTESDHGLLGNLLFGLIGAFVGKYLAEIVDIPVFGFFRTLIAATVGAILVLFVWRKIRTGR</sequence>
<feature type="transmembrane region" description="Helical" evidence="7">
    <location>
        <begin position="13"/>
        <end position="30"/>
    </location>
</feature>